<gene>
    <name evidence="2" type="ORF">VTJ49DRAFT_1090</name>
</gene>
<dbReference type="EMBL" id="JAZGSY010000139">
    <property type="protein sequence ID" value="KAL1839811.1"/>
    <property type="molecule type" value="Genomic_DNA"/>
</dbReference>
<comment type="caution">
    <text evidence="2">The sequence shown here is derived from an EMBL/GenBank/DDBJ whole genome shotgun (WGS) entry which is preliminary data.</text>
</comment>
<evidence type="ECO:0000313" key="2">
    <source>
        <dbReference type="EMBL" id="KAL1839811.1"/>
    </source>
</evidence>
<protein>
    <submittedName>
        <fullName evidence="2">Uncharacterized protein</fullName>
    </submittedName>
</protein>
<name>A0ABR3VDH6_HUMIN</name>
<feature type="region of interest" description="Disordered" evidence="1">
    <location>
        <begin position="239"/>
        <end position="350"/>
    </location>
</feature>
<dbReference type="InterPro" id="IPR022190">
    <property type="entry name" value="DUF3716"/>
</dbReference>
<sequence length="350" mass="37299">MEGHGERAVDAVMTEAPIVGTAGLNNGAPPQQHQHQHHHQHHQHQNGHHPNPSPHLPIDPAIAPSLGPSSSSSQPQPPATTVPDAFPKKRRGRPPGRPNATVRETDYSDNPLVQAWNAAKIERPIPAVAVNIRDALSEQSLVHETQRAIWRLPSRETIHFVQGWITGKHIASQRPSYINGLLIHSRGKDSPVSCDQCQQKRARNALGPFLTCRFLPGSFHDSCSNCKWFDNTSNCSLYTGPKPNRKRKAKNQLAAAPPPPPPQQQPGGVPEAEMGTPGPERGSGSHTGGAPGSGDPVAHGTQGGADTGYVYASTGAGNAPAPGLAQGTDEDLDDARLAAELLPEIQRPDS</sequence>
<evidence type="ECO:0000313" key="3">
    <source>
        <dbReference type="Proteomes" id="UP001583172"/>
    </source>
</evidence>
<feature type="compositionally biased region" description="Low complexity" evidence="1">
    <location>
        <begin position="60"/>
        <end position="74"/>
    </location>
</feature>
<organism evidence="2 3">
    <name type="scientific">Humicola insolens</name>
    <name type="common">Soft-rot fungus</name>
    <dbReference type="NCBI Taxonomy" id="85995"/>
    <lineage>
        <taxon>Eukaryota</taxon>
        <taxon>Fungi</taxon>
        <taxon>Dikarya</taxon>
        <taxon>Ascomycota</taxon>
        <taxon>Pezizomycotina</taxon>
        <taxon>Sordariomycetes</taxon>
        <taxon>Sordariomycetidae</taxon>
        <taxon>Sordariales</taxon>
        <taxon>Chaetomiaceae</taxon>
        <taxon>Mycothermus</taxon>
    </lineage>
</organism>
<keyword evidence="3" id="KW-1185">Reference proteome</keyword>
<dbReference type="Pfam" id="PF12511">
    <property type="entry name" value="DUF3716"/>
    <property type="match status" value="1"/>
</dbReference>
<proteinExistence type="predicted"/>
<feature type="compositionally biased region" description="Basic residues" evidence="1">
    <location>
        <begin position="34"/>
        <end position="47"/>
    </location>
</feature>
<evidence type="ECO:0000256" key="1">
    <source>
        <dbReference type="SAM" id="MobiDB-lite"/>
    </source>
</evidence>
<dbReference type="Proteomes" id="UP001583172">
    <property type="component" value="Unassembled WGS sequence"/>
</dbReference>
<reference evidence="2 3" key="1">
    <citation type="journal article" date="2024" name="Commun. Biol.">
        <title>Comparative genomic analysis of thermophilic fungi reveals convergent evolutionary adaptations and gene losses.</title>
        <authorList>
            <person name="Steindorff A.S."/>
            <person name="Aguilar-Pontes M.V."/>
            <person name="Robinson A.J."/>
            <person name="Andreopoulos B."/>
            <person name="LaButti K."/>
            <person name="Kuo A."/>
            <person name="Mondo S."/>
            <person name="Riley R."/>
            <person name="Otillar R."/>
            <person name="Haridas S."/>
            <person name="Lipzen A."/>
            <person name="Grimwood J."/>
            <person name="Schmutz J."/>
            <person name="Clum A."/>
            <person name="Reid I.D."/>
            <person name="Moisan M.C."/>
            <person name="Butler G."/>
            <person name="Nguyen T.T.M."/>
            <person name="Dewar K."/>
            <person name="Conant G."/>
            <person name="Drula E."/>
            <person name="Henrissat B."/>
            <person name="Hansel C."/>
            <person name="Singer S."/>
            <person name="Hutchinson M.I."/>
            <person name="de Vries R.P."/>
            <person name="Natvig D.O."/>
            <person name="Powell A.J."/>
            <person name="Tsang A."/>
            <person name="Grigoriev I.V."/>
        </authorList>
    </citation>
    <scope>NUCLEOTIDE SEQUENCE [LARGE SCALE GENOMIC DNA]</scope>
    <source>
        <strain evidence="2 3">CBS 620.91</strain>
    </source>
</reference>
<accession>A0ABR3VDH6</accession>
<feature type="region of interest" description="Disordered" evidence="1">
    <location>
        <begin position="20"/>
        <end position="108"/>
    </location>
</feature>